<evidence type="ECO:0000313" key="2">
    <source>
        <dbReference type="Proteomes" id="UP001165064"/>
    </source>
</evidence>
<evidence type="ECO:0000313" key="1">
    <source>
        <dbReference type="EMBL" id="GME92891.1"/>
    </source>
</evidence>
<proteinExistence type="predicted"/>
<dbReference type="EMBL" id="BSXS01008552">
    <property type="protein sequence ID" value="GME92891.1"/>
    <property type="molecule type" value="Genomic_DNA"/>
</dbReference>
<comment type="caution">
    <text evidence="1">The sequence shown here is derived from an EMBL/GenBank/DDBJ whole genome shotgun (WGS) entry which is preliminary data.</text>
</comment>
<name>A0ACB5TQP7_AMBMO</name>
<keyword evidence="2" id="KW-1185">Reference proteome</keyword>
<reference evidence="1" key="1">
    <citation type="submission" date="2023-04" db="EMBL/GenBank/DDBJ databases">
        <title>Ambrosiozyma monospora NBRC 10751.</title>
        <authorList>
            <person name="Ichikawa N."/>
            <person name="Sato H."/>
            <person name="Tonouchi N."/>
        </authorList>
    </citation>
    <scope>NUCLEOTIDE SEQUENCE</scope>
    <source>
        <strain evidence="1">NBRC 10751</strain>
    </source>
</reference>
<gene>
    <name evidence="1" type="ORF">Amon02_000919200</name>
</gene>
<organism evidence="1 2">
    <name type="scientific">Ambrosiozyma monospora</name>
    <name type="common">Yeast</name>
    <name type="synonym">Endomycopsis monosporus</name>
    <dbReference type="NCBI Taxonomy" id="43982"/>
    <lineage>
        <taxon>Eukaryota</taxon>
        <taxon>Fungi</taxon>
        <taxon>Dikarya</taxon>
        <taxon>Ascomycota</taxon>
        <taxon>Saccharomycotina</taxon>
        <taxon>Pichiomycetes</taxon>
        <taxon>Pichiales</taxon>
        <taxon>Pichiaceae</taxon>
        <taxon>Ambrosiozyma</taxon>
    </lineage>
</organism>
<accession>A0ACB5TQP7</accession>
<protein>
    <submittedName>
        <fullName evidence="1">Unnamed protein product</fullName>
    </submittedName>
</protein>
<dbReference type="Proteomes" id="UP001165064">
    <property type="component" value="Unassembled WGS sequence"/>
</dbReference>
<sequence>MSFLDGEISPFKFNSPVQSPIRQNTPFDSPSSRASRMHRHSRYSLYSLQNNSNGSINLQQPPQPNHARANSATSQYRPGPILPPKTRSPIRSNGRGGSPIRAPPSINISRGASPIRSNSPSKYQPFRFGSIMMNNSTDNLALPGSNSGSITSIHGGGSGSGGGEASTPKASYRRGHRYKHSSVSMNMFQEPIKKAPKNVPKTYEVPKREQIAQSLSTSQKTKLCWAGFNMLLSFATYVLGFQYGNVCLSTLSHLIMYDSIGNFLVAGVQIMTNFEIWKNSSLKYPFGLGRIEVLAGFGLSVSLLFVGIELCSHLLEEHVVDLVVGIGHASEEVHSHHVHEHKGEQMNPILYELFLALVLFVTLYSSRVLLGGTSVSKGTIPEQPVAKKPYARRLSSLTLEEPKKTNINTHIKKYNILSTSTTVHFPTICFCVDYSFKHDQKTLEYFIVR</sequence>